<feature type="transmembrane region" description="Helical" evidence="1">
    <location>
        <begin position="347"/>
        <end position="366"/>
    </location>
</feature>
<evidence type="ECO:0000313" key="2">
    <source>
        <dbReference type="EMBL" id="AWN42028.1"/>
    </source>
</evidence>
<dbReference type="EMBL" id="CP029550">
    <property type="protein sequence ID" value="AWN42028.1"/>
    <property type="molecule type" value="Genomic_DNA"/>
</dbReference>
<feature type="transmembrane region" description="Helical" evidence="1">
    <location>
        <begin position="97"/>
        <end position="117"/>
    </location>
</feature>
<keyword evidence="3" id="KW-1185">Reference proteome</keyword>
<keyword evidence="1" id="KW-0812">Transmembrane</keyword>
<feature type="transmembrane region" description="Helical" evidence="1">
    <location>
        <begin position="373"/>
        <end position="393"/>
    </location>
</feature>
<feature type="transmembrane region" description="Helical" evidence="1">
    <location>
        <begin position="269"/>
        <end position="291"/>
    </location>
</feature>
<dbReference type="Proteomes" id="UP000245926">
    <property type="component" value="Chromosome"/>
</dbReference>
<keyword evidence="1" id="KW-1133">Transmembrane helix</keyword>
<dbReference type="NCBIfam" id="NF038256">
    <property type="entry name" value="exopoly_VpsF"/>
    <property type="match status" value="1"/>
</dbReference>
<dbReference type="OrthoDB" id="7944166at2"/>
<dbReference type="KEGG" id="mets:DK389_17910"/>
<feature type="transmembrane region" description="Helical" evidence="1">
    <location>
        <begin position="155"/>
        <end position="174"/>
    </location>
</feature>
<reference evidence="3" key="1">
    <citation type="submission" date="2018-05" db="EMBL/GenBank/DDBJ databases">
        <title>Complete Genome Sequence of Methylobacterium sp. 17SD2-17.</title>
        <authorList>
            <person name="Srinivasan S."/>
        </authorList>
    </citation>
    <scope>NUCLEOTIDE SEQUENCE [LARGE SCALE GENOMIC DNA]</scope>
    <source>
        <strain evidence="3">17SD2-17</strain>
    </source>
</reference>
<evidence type="ECO:0000256" key="1">
    <source>
        <dbReference type="SAM" id="Phobius"/>
    </source>
</evidence>
<evidence type="ECO:0000313" key="3">
    <source>
        <dbReference type="Proteomes" id="UP000245926"/>
    </source>
</evidence>
<feature type="transmembrane region" description="Helical" evidence="1">
    <location>
        <begin position="28"/>
        <end position="51"/>
    </location>
</feature>
<keyword evidence="1" id="KW-0472">Membrane</keyword>
<protein>
    <recommendedName>
        <fullName evidence="4">O-antigen ligase domain-containing protein</fullName>
    </recommendedName>
</protein>
<proteinExistence type="predicted"/>
<feature type="transmembrane region" description="Helical" evidence="1">
    <location>
        <begin position="123"/>
        <end position="143"/>
    </location>
</feature>
<feature type="transmembrane region" description="Helical" evidence="1">
    <location>
        <begin position="399"/>
        <end position="417"/>
    </location>
</feature>
<name>A0A2U8W8T1_9HYPH</name>
<feature type="transmembrane region" description="Helical" evidence="1">
    <location>
        <begin position="71"/>
        <end position="90"/>
    </location>
</feature>
<dbReference type="InterPro" id="IPR048041">
    <property type="entry name" value="VpsF-like"/>
</dbReference>
<feature type="transmembrane region" description="Helical" evidence="1">
    <location>
        <begin position="241"/>
        <end position="257"/>
    </location>
</feature>
<accession>A0A2U8W8T1</accession>
<gene>
    <name evidence="2" type="ORF">DK389_17910</name>
</gene>
<evidence type="ECO:0008006" key="4">
    <source>
        <dbReference type="Google" id="ProtNLM"/>
    </source>
</evidence>
<organism evidence="2 3">
    <name type="scientific">Methylobacterium durans</name>
    <dbReference type="NCBI Taxonomy" id="2202825"/>
    <lineage>
        <taxon>Bacteria</taxon>
        <taxon>Pseudomonadati</taxon>
        <taxon>Pseudomonadota</taxon>
        <taxon>Alphaproteobacteria</taxon>
        <taxon>Hyphomicrobiales</taxon>
        <taxon>Methylobacteriaceae</taxon>
        <taxon>Methylobacterium</taxon>
    </lineage>
</organism>
<dbReference type="AlphaFoldDB" id="A0A2U8W8T1"/>
<sequence length="433" mass="45362">MRSEGEGEAVSAISSAGLVPYRTRATPLLSALFLAFAALVLARVVLNPLLLDLVMNYTEEGGSIVEKIHPTFWGFLAVGAIVLVTQRIYLTAWEVRVVRALLAFCAACIGLLVFAAATGRSASVGYVLDTYVTLATLALMFAFPAPWRRALGQALVSYLLASAALGIVEFLLRFRTMPFVESEAVFRPTGLSAHPLELGMWCAAGIGFAAAAPWPGRRRVAACALLLVGCVASGARTATLLASVSAVILLVAGVGAGTPAQRRGERRILVVLGVLLLGPLLLGGLVAAGALDRFSEGMADGNARARVDVYGVLSYLSWNELLLGGDIGAVRKLAWEKFKLPYIESSVVVLVVQFGLIGAAVFALMLGRLVMTILRGGGLGGVVLGTVIFFAAALSNNGLSSKTASVFLLLSLAIAFHSGPEPGPVRRTARSRP</sequence>